<evidence type="ECO:0000313" key="3">
    <source>
        <dbReference type="Proteomes" id="UP000324222"/>
    </source>
</evidence>
<keyword evidence="3" id="KW-1185">Reference proteome</keyword>
<feature type="region of interest" description="Disordered" evidence="1">
    <location>
        <begin position="110"/>
        <end position="148"/>
    </location>
</feature>
<reference evidence="2 3" key="1">
    <citation type="submission" date="2019-05" db="EMBL/GenBank/DDBJ databases">
        <title>Another draft genome of Portunus trituberculatus and its Hox gene families provides insights of decapod evolution.</title>
        <authorList>
            <person name="Jeong J.-H."/>
            <person name="Song I."/>
            <person name="Kim S."/>
            <person name="Choi T."/>
            <person name="Kim D."/>
            <person name="Ryu S."/>
            <person name="Kim W."/>
        </authorList>
    </citation>
    <scope>NUCLEOTIDE SEQUENCE [LARGE SCALE GENOMIC DNA]</scope>
    <source>
        <tissue evidence="2">Muscle</tissue>
    </source>
</reference>
<dbReference type="Proteomes" id="UP000324222">
    <property type="component" value="Unassembled WGS sequence"/>
</dbReference>
<proteinExistence type="predicted"/>
<name>A0A5B7GUB5_PORTR</name>
<organism evidence="2 3">
    <name type="scientific">Portunus trituberculatus</name>
    <name type="common">Swimming crab</name>
    <name type="synonym">Neptunus trituberculatus</name>
    <dbReference type="NCBI Taxonomy" id="210409"/>
    <lineage>
        <taxon>Eukaryota</taxon>
        <taxon>Metazoa</taxon>
        <taxon>Ecdysozoa</taxon>
        <taxon>Arthropoda</taxon>
        <taxon>Crustacea</taxon>
        <taxon>Multicrustacea</taxon>
        <taxon>Malacostraca</taxon>
        <taxon>Eumalacostraca</taxon>
        <taxon>Eucarida</taxon>
        <taxon>Decapoda</taxon>
        <taxon>Pleocyemata</taxon>
        <taxon>Brachyura</taxon>
        <taxon>Eubrachyura</taxon>
        <taxon>Portunoidea</taxon>
        <taxon>Portunidae</taxon>
        <taxon>Portuninae</taxon>
        <taxon>Portunus</taxon>
    </lineage>
</organism>
<dbReference type="AlphaFoldDB" id="A0A5B7GUB5"/>
<evidence type="ECO:0000256" key="1">
    <source>
        <dbReference type="SAM" id="MobiDB-lite"/>
    </source>
</evidence>
<accession>A0A5B7GUB5</accession>
<comment type="caution">
    <text evidence="2">The sequence shown here is derived from an EMBL/GenBank/DDBJ whole genome shotgun (WGS) entry which is preliminary data.</text>
</comment>
<protein>
    <submittedName>
        <fullName evidence="2">Uncharacterized protein</fullName>
    </submittedName>
</protein>
<evidence type="ECO:0000313" key="2">
    <source>
        <dbReference type="EMBL" id="MPC60767.1"/>
    </source>
</evidence>
<gene>
    <name evidence="2" type="ORF">E2C01_054824</name>
</gene>
<sequence>MSYNTSLYCVHLSTTRLFTATLPYTTTRLIRLLPLLLLLRHIFLRVVGEAQSSKEPQRCSGSCSTQVSAVFPEVVPTVLVFTAAVFWAAPESPGAASVITRHHKNGARIARSGRATGRGDLADGAGQDGAGRARGQPGSGSIRRGPREWSRRVHMVELRGTLGSVMVCRG</sequence>
<dbReference type="EMBL" id="VSRR010017877">
    <property type="protein sequence ID" value="MPC60767.1"/>
    <property type="molecule type" value="Genomic_DNA"/>
</dbReference>